<dbReference type="HOGENOM" id="CLU_2934775_0_0_11"/>
<sequence>MTNDHERRIAALEQRLATLTEAVRAIARGLESPPTTDEPFEATAARAARQAHELLLSARP</sequence>
<name>F8B4T8_9ACTN</name>
<accession>F8B4T8</accession>
<keyword evidence="2" id="KW-1185">Reference proteome</keyword>
<evidence type="ECO:0000313" key="1">
    <source>
        <dbReference type="EMBL" id="AEH10061.1"/>
    </source>
</evidence>
<dbReference type="KEGG" id="fsy:FsymDg_2714"/>
<gene>
    <name evidence="1" type="ordered locus">FsymDg_2714</name>
</gene>
<dbReference type="eggNOG" id="ENOG5031WUW">
    <property type="taxonomic scope" value="Bacteria"/>
</dbReference>
<dbReference type="Proteomes" id="UP000001549">
    <property type="component" value="Chromosome"/>
</dbReference>
<dbReference type="EMBL" id="CP002801">
    <property type="protein sequence ID" value="AEH10061.1"/>
    <property type="molecule type" value="Genomic_DNA"/>
</dbReference>
<protein>
    <submittedName>
        <fullName evidence="1">Uncharacterized protein</fullName>
    </submittedName>
</protein>
<organism evidence="1 2">
    <name type="scientific">Candidatus Protofrankia datiscae</name>
    <dbReference type="NCBI Taxonomy" id="2716812"/>
    <lineage>
        <taxon>Bacteria</taxon>
        <taxon>Bacillati</taxon>
        <taxon>Actinomycetota</taxon>
        <taxon>Actinomycetes</taxon>
        <taxon>Frankiales</taxon>
        <taxon>Frankiaceae</taxon>
        <taxon>Protofrankia</taxon>
    </lineage>
</organism>
<dbReference type="AlphaFoldDB" id="F8B4T8"/>
<proteinExistence type="predicted"/>
<dbReference type="RefSeq" id="WP_013873974.1">
    <property type="nucleotide sequence ID" value="NC_015656.1"/>
</dbReference>
<reference evidence="1 2" key="1">
    <citation type="submission" date="2011-05" db="EMBL/GenBank/DDBJ databases">
        <title>Complete sequence of chromosome of Frankia symbiont of Datisca glomerata.</title>
        <authorList>
            <consortium name="US DOE Joint Genome Institute"/>
            <person name="Lucas S."/>
            <person name="Han J."/>
            <person name="Lapidus A."/>
            <person name="Cheng J.-F."/>
            <person name="Goodwin L."/>
            <person name="Pitluck S."/>
            <person name="Peters L."/>
            <person name="Mikhailova N."/>
            <person name="Chertkov O."/>
            <person name="Teshima H."/>
            <person name="Han C."/>
            <person name="Tapia R."/>
            <person name="Land M."/>
            <person name="Hauser L."/>
            <person name="Kyrpides N."/>
            <person name="Ivanova N."/>
            <person name="Pagani I."/>
            <person name="Berry A."/>
            <person name="Pawlowski K."/>
            <person name="Persson T."/>
            <person name="Vanden Heuvel B."/>
            <person name="Benson D."/>
            <person name="Woyke T."/>
        </authorList>
    </citation>
    <scope>NUCLEOTIDE SEQUENCE [LARGE SCALE GENOMIC DNA]</scope>
    <source>
        <strain evidence="2">4085684</strain>
    </source>
</reference>
<evidence type="ECO:0000313" key="2">
    <source>
        <dbReference type="Proteomes" id="UP000001549"/>
    </source>
</evidence>